<keyword evidence="9" id="KW-1185">Reference proteome</keyword>
<keyword evidence="4 7" id="KW-1133">Transmembrane helix</keyword>
<dbReference type="PANTHER" id="PTHR32196">
    <property type="entry name" value="ABC TRANSPORTER PERMEASE PROTEIN YPHD-RELATED-RELATED"/>
    <property type="match status" value="1"/>
</dbReference>
<keyword evidence="5 7" id="KW-0472">Membrane</keyword>
<gene>
    <name evidence="8" type="ORF">ACIPEN_19275</name>
</gene>
<evidence type="ECO:0000256" key="5">
    <source>
        <dbReference type="ARBA" id="ARBA00023136"/>
    </source>
</evidence>
<keyword evidence="2" id="KW-1003">Cell membrane</keyword>
<dbReference type="Proteomes" id="UP001617427">
    <property type="component" value="Unassembled WGS sequence"/>
</dbReference>
<feature type="transmembrane region" description="Helical" evidence="7">
    <location>
        <begin position="149"/>
        <end position="166"/>
    </location>
</feature>
<comment type="subcellular location">
    <subcellularLocation>
        <location evidence="1">Cell membrane</location>
        <topology evidence="1">Multi-pass membrane protein</topology>
    </subcellularLocation>
</comment>
<evidence type="ECO:0000256" key="1">
    <source>
        <dbReference type="ARBA" id="ARBA00004651"/>
    </source>
</evidence>
<accession>A0ABW8F3U6</accession>
<feature type="transmembrane region" description="Helical" evidence="7">
    <location>
        <begin position="121"/>
        <end position="142"/>
    </location>
</feature>
<evidence type="ECO:0000313" key="9">
    <source>
        <dbReference type="Proteomes" id="UP001617427"/>
    </source>
</evidence>
<evidence type="ECO:0000256" key="6">
    <source>
        <dbReference type="SAM" id="MobiDB-lite"/>
    </source>
</evidence>
<sequence length="351" mass="37016">MANHIHPATSVSSPSMANPDTSAARSGFRERFFNPAARQKLLAFASLLLLMIFFSVASPNFMEVDNLVSILQSTAVNGVLAIACTYVIITSGIDLSVGTMMTFCAVMTGVVLTNWGMPLPLGIAAALFFGALSGWVSGMVIAKLKVPPFIATLGMMMLLKGLSLVISGTRPIYFNDTEGFSAIAQDSLIGDLIPSLPIPNAVLILFLVAIGSSIILNKTVFGRYTFALGSNEEALRLSGVKVDFWKVAVYTFSGAICGIAGLIIASRLNSAQPALGQGYELDAIAAVVIGGTSLSGGTGTILGTIIGAFIMSVLVNGLRIMSVAQEWQTVVTGVIIILAVYLDILRRRRRT</sequence>
<dbReference type="RefSeq" id="WP_402702781.1">
    <property type="nucleotide sequence ID" value="NZ_JBIUZV010000014.1"/>
</dbReference>
<evidence type="ECO:0000313" key="8">
    <source>
        <dbReference type="EMBL" id="MFJ3047977.1"/>
    </source>
</evidence>
<feature type="transmembrane region" description="Helical" evidence="7">
    <location>
        <begin position="67"/>
        <end position="88"/>
    </location>
</feature>
<feature type="transmembrane region" description="Helical" evidence="7">
    <location>
        <begin position="327"/>
        <end position="345"/>
    </location>
</feature>
<dbReference type="CDD" id="cd06579">
    <property type="entry name" value="TM_PBP1_transp_AraH_like"/>
    <property type="match status" value="1"/>
</dbReference>
<proteinExistence type="predicted"/>
<feature type="transmembrane region" description="Helical" evidence="7">
    <location>
        <begin position="247"/>
        <end position="268"/>
    </location>
</feature>
<evidence type="ECO:0000256" key="3">
    <source>
        <dbReference type="ARBA" id="ARBA00022692"/>
    </source>
</evidence>
<organism evidence="8 9">
    <name type="scientific">Herbaspirillum chlorophenolicum</name>
    <dbReference type="NCBI Taxonomy" id="211589"/>
    <lineage>
        <taxon>Bacteria</taxon>
        <taxon>Pseudomonadati</taxon>
        <taxon>Pseudomonadota</taxon>
        <taxon>Betaproteobacteria</taxon>
        <taxon>Burkholderiales</taxon>
        <taxon>Oxalobacteraceae</taxon>
        <taxon>Herbaspirillum</taxon>
    </lineage>
</organism>
<reference evidence="8 9" key="1">
    <citation type="submission" date="2024-10" db="EMBL/GenBank/DDBJ databases">
        <title>The Natural Products Discovery Center: Release of the First 8490 Sequenced Strains for Exploring Actinobacteria Biosynthetic Diversity.</title>
        <authorList>
            <person name="Kalkreuter E."/>
            <person name="Kautsar S.A."/>
            <person name="Yang D."/>
            <person name="Bader C.D."/>
            <person name="Teijaro C.N."/>
            <person name="Fluegel L."/>
            <person name="Davis C.M."/>
            <person name="Simpson J.R."/>
            <person name="Lauterbach L."/>
            <person name="Steele A.D."/>
            <person name="Gui C."/>
            <person name="Meng S."/>
            <person name="Li G."/>
            <person name="Viehrig K."/>
            <person name="Ye F."/>
            <person name="Su P."/>
            <person name="Kiefer A.F."/>
            <person name="Nichols A."/>
            <person name="Cepeda A.J."/>
            <person name="Yan W."/>
            <person name="Fan B."/>
            <person name="Jiang Y."/>
            <person name="Adhikari A."/>
            <person name="Zheng C.-J."/>
            <person name="Schuster L."/>
            <person name="Cowan T.M."/>
            <person name="Smanski M.J."/>
            <person name="Chevrette M.G."/>
            <person name="De Carvalho L.P.S."/>
            <person name="Shen B."/>
        </authorList>
    </citation>
    <scope>NUCLEOTIDE SEQUENCE [LARGE SCALE GENOMIC DNA]</scope>
    <source>
        <strain evidence="8 9">NPDC087045</strain>
    </source>
</reference>
<evidence type="ECO:0000256" key="2">
    <source>
        <dbReference type="ARBA" id="ARBA00022475"/>
    </source>
</evidence>
<dbReference type="InterPro" id="IPR001851">
    <property type="entry name" value="ABC_transp_permease"/>
</dbReference>
<name>A0ABW8F3U6_9BURK</name>
<evidence type="ECO:0000256" key="7">
    <source>
        <dbReference type="SAM" id="Phobius"/>
    </source>
</evidence>
<dbReference type="Pfam" id="PF02653">
    <property type="entry name" value="BPD_transp_2"/>
    <property type="match status" value="1"/>
</dbReference>
<feature type="transmembrane region" description="Helical" evidence="7">
    <location>
        <begin position="201"/>
        <end position="226"/>
    </location>
</feature>
<dbReference type="PANTHER" id="PTHR32196:SF72">
    <property type="entry name" value="RIBOSE IMPORT PERMEASE PROTEIN RBSC"/>
    <property type="match status" value="1"/>
</dbReference>
<feature type="transmembrane region" description="Helical" evidence="7">
    <location>
        <begin position="41"/>
        <end position="61"/>
    </location>
</feature>
<feature type="region of interest" description="Disordered" evidence="6">
    <location>
        <begin position="1"/>
        <end position="22"/>
    </location>
</feature>
<protein>
    <submittedName>
        <fullName evidence="8">ABC transporter permease</fullName>
    </submittedName>
</protein>
<feature type="compositionally biased region" description="Polar residues" evidence="6">
    <location>
        <begin position="9"/>
        <end position="22"/>
    </location>
</feature>
<evidence type="ECO:0000256" key="4">
    <source>
        <dbReference type="ARBA" id="ARBA00022989"/>
    </source>
</evidence>
<dbReference type="EMBL" id="JBIUZV010000014">
    <property type="protein sequence ID" value="MFJ3047977.1"/>
    <property type="molecule type" value="Genomic_DNA"/>
</dbReference>
<keyword evidence="3 7" id="KW-0812">Transmembrane</keyword>
<comment type="caution">
    <text evidence="8">The sequence shown here is derived from an EMBL/GenBank/DDBJ whole genome shotgun (WGS) entry which is preliminary data.</text>
</comment>